<name>A0A9N7YJK8_PLEPL</name>
<organism evidence="1 2">
    <name type="scientific">Pleuronectes platessa</name>
    <name type="common">European plaice</name>
    <dbReference type="NCBI Taxonomy" id="8262"/>
    <lineage>
        <taxon>Eukaryota</taxon>
        <taxon>Metazoa</taxon>
        <taxon>Chordata</taxon>
        <taxon>Craniata</taxon>
        <taxon>Vertebrata</taxon>
        <taxon>Euteleostomi</taxon>
        <taxon>Actinopterygii</taxon>
        <taxon>Neopterygii</taxon>
        <taxon>Teleostei</taxon>
        <taxon>Neoteleostei</taxon>
        <taxon>Acanthomorphata</taxon>
        <taxon>Carangaria</taxon>
        <taxon>Pleuronectiformes</taxon>
        <taxon>Pleuronectoidei</taxon>
        <taxon>Pleuronectidae</taxon>
        <taxon>Pleuronectes</taxon>
    </lineage>
</organism>
<gene>
    <name evidence="1" type="ORF">PLEPLA_LOCUS21921</name>
</gene>
<evidence type="ECO:0000313" key="1">
    <source>
        <dbReference type="EMBL" id="CAB1433830.1"/>
    </source>
</evidence>
<comment type="caution">
    <text evidence="1">The sequence shown here is derived from an EMBL/GenBank/DDBJ whole genome shotgun (WGS) entry which is preliminary data.</text>
</comment>
<proteinExistence type="predicted"/>
<dbReference type="EMBL" id="CADEAL010001602">
    <property type="protein sequence ID" value="CAB1433830.1"/>
    <property type="molecule type" value="Genomic_DNA"/>
</dbReference>
<keyword evidence="2" id="KW-1185">Reference proteome</keyword>
<reference evidence="1" key="1">
    <citation type="submission" date="2020-03" db="EMBL/GenBank/DDBJ databases">
        <authorList>
            <person name="Weist P."/>
        </authorList>
    </citation>
    <scope>NUCLEOTIDE SEQUENCE</scope>
</reference>
<sequence>MGLWADEEEDENESLARGDLLHVPGSEGVTLVVKHDCRIDCTEPPQQLGYPSQDLCIIRPDGYTNLFGGVAGKGRPGEVELTAHHSSKANIIIAIGRKWMWGDK</sequence>
<dbReference type="AlphaFoldDB" id="A0A9N7YJK8"/>
<evidence type="ECO:0000313" key="2">
    <source>
        <dbReference type="Proteomes" id="UP001153269"/>
    </source>
</evidence>
<protein>
    <submittedName>
        <fullName evidence="1">Uncharacterized protein</fullName>
    </submittedName>
</protein>
<accession>A0A9N7YJK8</accession>
<dbReference type="Proteomes" id="UP001153269">
    <property type="component" value="Unassembled WGS sequence"/>
</dbReference>